<accession>A0A2D3V5L6</accession>
<feature type="compositionally biased region" description="Basic and acidic residues" evidence="1">
    <location>
        <begin position="71"/>
        <end position="105"/>
    </location>
</feature>
<evidence type="ECO:0000313" key="2">
    <source>
        <dbReference type="EMBL" id="CZT15573.1"/>
    </source>
</evidence>
<dbReference type="RefSeq" id="XP_023622469.1">
    <property type="nucleotide sequence ID" value="XM_023766701.1"/>
</dbReference>
<sequence>MVLPLYRAIARQSPRQFLRSHAPSRPLSYSKPLALREEKLQSPQEIEKAKQEQLKDGKKKQDLESSSETVVKAEREEVSDHDSHMEKLQKETAQQKEKEHPQGKA</sequence>
<dbReference type="GeneID" id="35596682"/>
<keyword evidence="3" id="KW-1185">Reference proteome</keyword>
<dbReference type="AlphaFoldDB" id="A0A2D3V5L6"/>
<name>A0A2D3V5L6_9PEZI</name>
<dbReference type="EMBL" id="FJUY01000001">
    <property type="protein sequence ID" value="CZT15573.1"/>
    <property type="molecule type" value="Genomic_DNA"/>
</dbReference>
<dbReference type="OrthoDB" id="529205at2759"/>
<reference evidence="2 3" key="1">
    <citation type="submission" date="2016-03" db="EMBL/GenBank/DDBJ databases">
        <authorList>
            <person name="Ploux O."/>
        </authorList>
    </citation>
    <scope>NUCLEOTIDE SEQUENCE [LARGE SCALE GENOMIC DNA]</scope>
    <source>
        <strain evidence="2 3">URUG2</strain>
    </source>
</reference>
<dbReference type="Proteomes" id="UP000225277">
    <property type="component" value="Unassembled WGS sequence"/>
</dbReference>
<gene>
    <name evidence="2" type="ORF">RCC_01425</name>
</gene>
<organism evidence="2 3">
    <name type="scientific">Ramularia collo-cygni</name>
    <dbReference type="NCBI Taxonomy" id="112498"/>
    <lineage>
        <taxon>Eukaryota</taxon>
        <taxon>Fungi</taxon>
        <taxon>Dikarya</taxon>
        <taxon>Ascomycota</taxon>
        <taxon>Pezizomycotina</taxon>
        <taxon>Dothideomycetes</taxon>
        <taxon>Dothideomycetidae</taxon>
        <taxon>Mycosphaerellales</taxon>
        <taxon>Mycosphaerellaceae</taxon>
        <taxon>Ramularia</taxon>
    </lineage>
</organism>
<proteinExistence type="predicted"/>
<evidence type="ECO:0000256" key="1">
    <source>
        <dbReference type="SAM" id="MobiDB-lite"/>
    </source>
</evidence>
<feature type="compositionally biased region" description="Basic and acidic residues" evidence="1">
    <location>
        <begin position="34"/>
        <end position="63"/>
    </location>
</feature>
<feature type="region of interest" description="Disordered" evidence="1">
    <location>
        <begin position="14"/>
        <end position="105"/>
    </location>
</feature>
<protein>
    <submittedName>
        <fullName evidence="2">Uncharacterized protein</fullName>
    </submittedName>
</protein>
<evidence type="ECO:0000313" key="3">
    <source>
        <dbReference type="Proteomes" id="UP000225277"/>
    </source>
</evidence>